<dbReference type="AlphaFoldDB" id="A0A8S4MU73"/>
<dbReference type="PROSITE" id="PS00236">
    <property type="entry name" value="NEUROTR_ION_CHANNEL"/>
    <property type="match status" value="1"/>
</dbReference>
<organism evidence="14 15">
    <name type="scientific">Owenia fusiformis</name>
    <name type="common">Polychaete worm</name>
    <dbReference type="NCBI Taxonomy" id="6347"/>
    <lineage>
        <taxon>Eukaryota</taxon>
        <taxon>Metazoa</taxon>
        <taxon>Spiralia</taxon>
        <taxon>Lophotrochozoa</taxon>
        <taxon>Annelida</taxon>
        <taxon>Polychaeta</taxon>
        <taxon>Sedentaria</taxon>
        <taxon>Canalipalpata</taxon>
        <taxon>Sabellida</taxon>
        <taxon>Oweniida</taxon>
        <taxon>Oweniidae</taxon>
        <taxon>Owenia</taxon>
    </lineage>
</organism>
<accession>A0A8S4MU73</accession>
<feature type="transmembrane region" description="Helical" evidence="11">
    <location>
        <begin position="313"/>
        <end position="329"/>
    </location>
</feature>
<feature type="transmembrane region" description="Helical" evidence="11">
    <location>
        <begin position="284"/>
        <end position="306"/>
    </location>
</feature>
<feature type="transmembrane region" description="Helical" evidence="11">
    <location>
        <begin position="440"/>
        <end position="458"/>
    </location>
</feature>
<dbReference type="PANTHER" id="PTHR18945">
    <property type="entry name" value="NEUROTRANSMITTER GATED ION CHANNEL"/>
    <property type="match status" value="1"/>
</dbReference>
<keyword evidence="9 11" id="KW-0472">Membrane</keyword>
<dbReference type="GO" id="GO:0004888">
    <property type="term" value="F:transmembrane signaling receptor activity"/>
    <property type="evidence" value="ECO:0007669"/>
    <property type="project" value="InterPro"/>
</dbReference>
<keyword evidence="3 11" id="KW-0813">Transport</keyword>
<dbReference type="InterPro" id="IPR036719">
    <property type="entry name" value="Neuro-gated_channel_TM_sf"/>
</dbReference>
<sequence>MKLLQIVLIIFTQLILLFHMSRAKWKNGTKPTTRAELMVQLLRKYEKGNAPRKGPTDVKLGIYINSFYSISEQTMDYSINIYLRQSWNDPRLQFEPFNGKDKHMIKMEDGTWDLIWTPDVFFRNEKKAEFHYVTIPNRLLRLTDNGDIWYASKITATLSCPMDLHKYPLDEQRCPMMFESFGHTMDTLVYKWLDTEPVAKEPGLQLPQFNLKKSLLHDCSQNYTTVGHTMETLVYKFLPTAVDYEALDISNFIYKGEALTDCSQNYSTGAYPCLQIDFILKRDIGYYMIQLYIPSVLIVILSWVAFWISIDAIPARVTIGLLTVLTMTTQSTGARSQLPRVSYIKAIDVWMSTCLLFVFASLLEFAVVNVFSRKEVKTRTAATLKRKRKEDEMALEQINIVTHNGRDFKEVREKITKTKYIRDPDGRHKARRIDKIARKAFPGVFVAFNLIYWVTYSFSE</sequence>
<reference evidence="14" key="1">
    <citation type="submission" date="2022-03" db="EMBL/GenBank/DDBJ databases">
        <authorList>
            <person name="Martin C."/>
        </authorList>
    </citation>
    <scope>NUCLEOTIDE SEQUENCE</scope>
</reference>
<evidence type="ECO:0000313" key="14">
    <source>
        <dbReference type="EMBL" id="CAH1772223.1"/>
    </source>
</evidence>
<dbReference type="GO" id="GO:0005230">
    <property type="term" value="F:extracellular ligand-gated monoatomic ion channel activity"/>
    <property type="evidence" value="ECO:0007669"/>
    <property type="project" value="InterPro"/>
</dbReference>
<keyword evidence="10 11" id="KW-0407">Ion channel</keyword>
<dbReference type="FunFam" id="2.70.170.10:FF:000045">
    <property type="entry name" value="Predicted protein"/>
    <property type="match status" value="1"/>
</dbReference>
<feature type="chain" id="PRO_5035962033" evidence="11">
    <location>
        <begin position="24"/>
        <end position="460"/>
    </location>
</feature>
<keyword evidence="8 11" id="KW-0406">Ion transport</keyword>
<dbReference type="InterPro" id="IPR018000">
    <property type="entry name" value="Neurotransmitter_ion_chnl_CS"/>
</dbReference>
<evidence type="ECO:0000256" key="9">
    <source>
        <dbReference type="ARBA" id="ARBA00023136"/>
    </source>
</evidence>
<keyword evidence="4" id="KW-1003">Cell membrane</keyword>
<dbReference type="EMBL" id="CAIIXF020000001">
    <property type="protein sequence ID" value="CAH1772223.1"/>
    <property type="molecule type" value="Genomic_DNA"/>
</dbReference>
<dbReference type="CDD" id="cd19049">
    <property type="entry name" value="LGIC_TM_anion"/>
    <property type="match status" value="1"/>
</dbReference>
<evidence type="ECO:0000256" key="2">
    <source>
        <dbReference type="ARBA" id="ARBA00004236"/>
    </source>
</evidence>
<name>A0A8S4MU73_OWEFU</name>
<evidence type="ECO:0000313" key="15">
    <source>
        <dbReference type="Proteomes" id="UP000749559"/>
    </source>
</evidence>
<dbReference type="InterPro" id="IPR006029">
    <property type="entry name" value="Neurotrans-gated_channel_TM"/>
</dbReference>
<dbReference type="Proteomes" id="UP000749559">
    <property type="component" value="Unassembled WGS sequence"/>
</dbReference>
<dbReference type="InterPro" id="IPR006202">
    <property type="entry name" value="Neur_chan_lig-bd"/>
</dbReference>
<dbReference type="SUPFAM" id="SSF90112">
    <property type="entry name" value="Neurotransmitter-gated ion-channel transmembrane pore"/>
    <property type="match status" value="1"/>
</dbReference>
<proteinExistence type="inferred from homology"/>
<dbReference type="InterPro" id="IPR036734">
    <property type="entry name" value="Neur_chan_lig-bd_sf"/>
</dbReference>
<dbReference type="Gene3D" id="2.70.170.10">
    <property type="entry name" value="Neurotransmitter-gated ion-channel ligand-binding domain"/>
    <property type="match status" value="1"/>
</dbReference>
<feature type="signal peptide" evidence="11">
    <location>
        <begin position="1"/>
        <end position="23"/>
    </location>
</feature>
<evidence type="ECO:0000256" key="8">
    <source>
        <dbReference type="ARBA" id="ARBA00023065"/>
    </source>
</evidence>
<keyword evidence="7 11" id="KW-1133">Transmembrane helix</keyword>
<dbReference type="Pfam" id="PF02932">
    <property type="entry name" value="Neur_chan_memb"/>
    <property type="match status" value="1"/>
</dbReference>
<feature type="domain" description="Neurotransmitter-gated ion-channel transmembrane" evidence="13">
    <location>
        <begin position="291"/>
        <end position="392"/>
    </location>
</feature>
<evidence type="ECO:0000256" key="6">
    <source>
        <dbReference type="ARBA" id="ARBA00022729"/>
    </source>
</evidence>
<evidence type="ECO:0000259" key="13">
    <source>
        <dbReference type="Pfam" id="PF02932"/>
    </source>
</evidence>
<evidence type="ECO:0000256" key="4">
    <source>
        <dbReference type="ARBA" id="ARBA00022475"/>
    </source>
</evidence>
<evidence type="ECO:0000256" key="5">
    <source>
        <dbReference type="ARBA" id="ARBA00022692"/>
    </source>
</evidence>
<evidence type="ECO:0000259" key="12">
    <source>
        <dbReference type="Pfam" id="PF02931"/>
    </source>
</evidence>
<feature type="domain" description="Neurotransmitter-gated ion-channel ligand-binding" evidence="12">
    <location>
        <begin position="36"/>
        <end position="214"/>
    </location>
</feature>
<evidence type="ECO:0000256" key="1">
    <source>
        <dbReference type="ARBA" id="ARBA00004141"/>
    </source>
</evidence>
<keyword evidence="6 11" id="KW-0732">Signal</keyword>
<dbReference type="InterPro" id="IPR038050">
    <property type="entry name" value="Neuro_actylchol_rec"/>
</dbReference>
<comment type="similarity">
    <text evidence="11">Belongs to the ligand-gated ion channel (TC 1.A.9) family.</text>
</comment>
<dbReference type="SUPFAM" id="SSF63712">
    <property type="entry name" value="Nicotinic receptor ligand binding domain-like"/>
    <property type="match status" value="1"/>
</dbReference>
<dbReference type="Gene3D" id="1.20.58.390">
    <property type="entry name" value="Neurotransmitter-gated ion-channel transmembrane domain"/>
    <property type="match status" value="1"/>
</dbReference>
<dbReference type="PRINTS" id="PR00253">
    <property type="entry name" value="GABAARECEPTR"/>
</dbReference>
<dbReference type="InterPro" id="IPR006201">
    <property type="entry name" value="Neur_channel"/>
</dbReference>
<evidence type="ECO:0000256" key="7">
    <source>
        <dbReference type="ARBA" id="ARBA00022989"/>
    </source>
</evidence>
<feature type="transmembrane region" description="Helical" evidence="11">
    <location>
        <begin position="349"/>
        <end position="371"/>
    </location>
</feature>
<dbReference type="InterPro" id="IPR006028">
    <property type="entry name" value="GABAA/Glycine_rcpt"/>
</dbReference>
<evidence type="ECO:0000256" key="3">
    <source>
        <dbReference type="ARBA" id="ARBA00022448"/>
    </source>
</evidence>
<evidence type="ECO:0000256" key="10">
    <source>
        <dbReference type="ARBA" id="ARBA00023303"/>
    </source>
</evidence>
<gene>
    <name evidence="14" type="ORF">OFUS_LOCUS14</name>
</gene>
<comment type="subcellular location">
    <subcellularLocation>
        <location evidence="2">Cell membrane</location>
    </subcellularLocation>
    <subcellularLocation>
        <location evidence="1">Membrane</location>
        <topology evidence="1">Multi-pass membrane protein</topology>
    </subcellularLocation>
</comment>
<protein>
    <submittedName>
        <fullName evidence="14">Uncharacterized protein</fullName>
    </submittedName>
</protein>
<evidence type="ECO:0000256" key="11">
    <source>
        <dbReference type="RuleBase" id="RU000687"/>
    </source>
</evidence>
<keyword evidence="15" id="KW-1185">Reference proteome</keyword>
<dbReference type="PRINTS" id="PR00252">
    <property type="entry name" value="NRIONCHANNEL"/>
</dbReference>
<dbReference type="GO" id="GO:0005886">
    <property type="term" value="C:plasma membrane"/>
    <property type="evidence" value="ECO:0007669"/>
    <property type="project" value="UniProtKB-SubCell"/>
</dbReference>
<dbReference type="Pfam" id="PF02931">
    <property type="entry name" value="Neur_chan_LBD"/>
    <property type="match status" value="1"/>
</dbReference>
<keyword evidence="5 11" id="KW-0812">Transmembrane</keyword>
<dbReference type="CDD" id="cd18991">
    <property type="entry name" value="LGIC_ECD_GlyR"/>
    <property type="match status" value="1"/>
</dbReference>
<comment type="caution">
    <text evidence="14">The sequence shown here is derived from an EMBL/GenBank/DDBJ whole genome shotgun (WGS) entry which is preliminary data.</text>
</comment>
<dbReference type="OrthoDB" id="407674at2759"/>